<reference evidence="5" key="1">
    <citation type="journal article" date="2019" name="Int. J. Syst. Evol. Microbiol.">
        <title>The Global Catalogue of Microorganisms (GCM) 10K type strain sequencing project: providing services to taxonomists for standard genome sequencing and annotation.</title>
        <authorList>
            <consortium name="The Broad Institute Genomics Platform"/>
            <consortium name="The Broad Institute Genome Sequencing Center for Infectious Disease"/>
            <person name="Wu L."/>
            <person name="Ma J."/>
        </authorList>
    </citation>
    <scope>NUCLEOTIDE SEQUENCE [LARGE SCALE GENOMIC DNA]</scope>
    <source>
        <strain evidence="5">KCTC 52677</strain>
    </source>
</reference>
<dbReference type="Proteomes" id="UP001595377">
    <property type="component" value="Unassembled WGS sequence"/>
</dbReference>
<dbReference type="InterPro" id="IPR001343">
    <property type="entry name" value="Hemolysn_Ca-bd"/>
</dbReference>
<feature type="domain" description="Cadherin" evidence="3">
    <location>
        <begin position="591"/>
        <end position="685"/>
    </location>
</feature>
<sequence length="827" mass="87202">MGVGDRILIRSGGSVLDFEETAGGARMRAFTYDNLSWLNLKGDYSIGQFVFGELPSGVRYFERVVTRDGNDNDNTMIAAASGERLIGLGGDDKLISGAGDDVLDGSKGNDTAGYCNATGGVTVSLALSDWQDVGGGQGTDRLFGIENLTGSSFADTLTGDAGDNILKGRGGNDLLRGGNGTDILVGGSGADTFILPAYGDFAATVTDFTLGTDKIGTEDRPAIQTLADIAALVGNKSNTTDAVLTFGDGQTMTLLGIDWRDLTVSDFTRIGNTGPDASGTEYTVEENSDTATTTAALISAWDAQNDRLSFTLSGDDAAFFTIDDEGRIRFKNSPDFEAKADKNHDNVYAIKVIVSDGDLSTSVDVDVRVEDVNERPVLAGPSTVNLSVEEGTRDAFYRVVASDPDNDHLSYSFSSADGFFFFDIDQQGNLSFESPPDFDNPGDIDNDGTFDVNVVVSDGALSVTQTLHIRLTDVNNAPVIATDGGGTTASRTFKENSTHPAAFLGASDADRDTLSWSIVGGADKARFKINANTGVLEFVAAPDFEKPADTNRDNVYQVAVRVSDGFLSDTQTLSIHVQNVNEAPLITSNGGGATASLTIKENTRTAAKVAARDADPGTHLKYSIADGADKAKFTIDAATGVLSFKSAPDFEKPGDANRDNVYTVKVKVSDGTLFDTQVLNVKVSDALGITKTGTSRGETIRGTGEQDKLNGKGGSDKLIGGAGADTFVFDTKLGRGNVDRIDDFEVKHDRIWLDNDIFTRAGKIGDLAGSAFWTGKSAHDKSDRIVYDKGTGKLFYDADGKGGVSAVHFATLDKGLALSAGHFDIIG</sequence>
<dbReference type="Gene3D" id="2.150.10.10">
    <property type="entry name" value="Serralysin-like metalloprotease, C-terminal"/>
    <property type="match status" value="3"/>
</dbReference>
<dbReference type="SUPFAM" id="SSF49313">
    <property type="entry name" value="Cadherin-like"/>
    <property type="match status" value="4"/>
</dbReference>
<evidence type="ECO:0000313" key="5">
    <source>
        <dbReference type="Proteomes" id="UP001595377"/>
    </source>
</evidence>
<evidence type="ECO:0000313" key="4">
    <source>
        <dbReference type="EMBL" id="MFC3075471.1"/>
    </source>
</evidence>
<gene>
    <name evidence="4" type="ORF">ACFOHH_20340</name>
</gene>
<dbReference type="PROSITE" id="PS00330">
    <property type="entry name" value="HEMOLYSIN_CALCIUM"/>
    <property type="match status" value="2"/>
</dbReference>
<feature type="domain" description="Cadherin" evidence="3">
    <location>
        <begin position="380"/>
        <end position="480"/>
    </location>
</feature>
<dbReference type="InterPro" id="IPR018511">
    <property type="entry name" value="Hemolysin-typ_Ca-bd_CS"/>
</dbReference>
<dbReference type="SMART" id="SM00112">
    <property type="entry name" value="CA"/>
    <property type="match status" value="4"/>
</dbReference>
<dbReference type="SUPFAM" id="SSF51120">
    <property type="entry name" value="beta-Roll"/>
    <property type="match status" value="2"/>
</dbReference>
<keyword evidence="1" id="KW-0812">Transmembrane</keyword>
<organism evidence="4 5">
    <name type="scientific">Shinella pollutisoli</name>
    <dbReference type="NCBI Taxonomy" id="2250594"/>
    <lineage>
        <taxon>Bacteria</taxon>
        <taxon>Pseudomonadati</taxon>
        <taxon>Pseudomonadota</taxon>
        <taxon>Alphaproteobacteria</taxon>
        <taxon>Hyphomicrobiales</taxon>
        <taxon>Rhizobiaceae</taxon>
        <taxon>Shinella</taxon>
    </lineage>
</organism>
<dbReference type="PRINTS" id="PR00313">
    <property type="entry name" value="CABNDNGRPT"/>
</dbReference>
<dbReference type="Pfam" id="PF00353">
    <property type="entry name" value="HemolysinCabind"/>
    <property type="match status" value="3"/>
</dbReference>
<evidence type="ECO:0000256" key="1">
    <source>
        <dbReference type="ARBA" id="ARBA00022692"/>
    </source>
</evidence>
<dbReference type="InterPro" id="IPR040853">
    <property type="entry name" value="RapA2_cadherin-like"/>
</dbReference>
<dbReference type="PROSITE" id="PS50268">
    <property type="entry name" value="CADHERIN_2"/>
    <property type="match status" value="4"/>
</dbReference>
<dbReference type="PANTHER" id="PTHR24026">
    <property type="entry name" value="FAT ATYPICAL CADHERIN-RELATED"/>
    <property type="match status" value="1"/>
</dbReference>
<dbReference type="EMBL" id="JBHRSP010000034">
    <property type="protein sequence ID" value="MFC3075471.1"/>
    <property type="molecule type" value="Genomic_DNA"/>
</dbReference>
<protein>
    <submittedName>
        <fullName evidence="4">Cadherin domain-containing protein</fullName>
    </submittedName>
</protein>
<dbReference type="InterPro" id="IPR011049">
    <property type="entry name" value="Serralysin-like_metalloprot_C"/>
</dbReference>
<dbReference type="CDD" id="cd11304">
    <property type="entry name" value="Cadherin_repeat"/>
    <property type="match status" value="3"/>
</dbReference>
<dbReference type="Pfam" id="PF00028">
    <property type="entry name" value="Cadherin"/>
    <property type="match status" value="1"/>
</dbReference>
<dbReference type="PANTHER" id="PTHR24026:SF126">
    <property type="entry name" value="PROTOCADHERIN FAT 4"/>
    <property type="match status" value="1"/>
</dbReference>
<evidence type="ECO:0000259" key="3">
    <source>
        <dbReference type="PROSITE" id="PS50268"/>
    </source>
</evidence>
<proteinExistence type="predicted"/>
<dbReference type="Pfam" id="PF17803">
    <property type="entry name" value="Cadherin_4"/>
    <property type="match status" value="1"/>
</dbReference>
<keyword evidence="2" id="KW-0472">Membrane</keyword>
<keyword evidence="2" id="KW-1133">Transmembrane helix</keyword>
<keyword evidence="5" id="KW-1185">Reference proteome</keyword>
<dbReference type="InterPro" id="IPR002126">
    <property type="entry name" value="Cadherin-like_dom"/>
</dbReference>
<dbReference type="Gene3D" id="2.60.40.60">
    <property type="entry name" value="Cadherins"/>
    <property type="match status" value="4"/>
</dbReference>
<comment type="caution">
    <text evidence="4">The sequence shown here is derived from an EMBL/GenBank/DDBJ whole genome shotgun (WGS) entry which is preliminary data.</text>
</comment>
<accession>A0ABV7DLU0</accession>
<feature type="domain" description="Cadherin" evidence="3">
    <location>
        <begin position="495"/>
        <end position="586"/>
    </location>
</feature>
<name>A0ABV7DLU0_9HYPH</name>
<dbReference type="RefSeq" id="WP_257314672.1">
    <property type="nucleotide sequence ID" value="NZ_JANFDG010000007.1"/>
</dbReference>
<dbReference type="InterPro" id="IPR015919">
    <property type="entry name" value="Cadherin-like_sf"/>
</dbReference>
<evidence type="ECO:0000256" key="2">
    <source>
        <dbReference type="ARBA" id="ARBA00022989"/>
    </source>
</evidence>
<feature type="domain" description="Cadherin" evidence="3">
    <location>
        <begin position="276"/>
        <end position="383"/>
    </location>
</feature>